<keyword evidence="9 17" id="KW-1133">Transmembrane helix</keyword>
<dbReference type="InterPro" id="IPR029044">
    <property type="entry name" value="Nucleotide-diphossugar_trans"/>
</dbReference>
<dbReference type="HOGENOM" id="CLU_022150_0_1_1"/>
<evidence type="ECO:0000256" key="7">
    <source>
        <dbReference type="ARBA" id="ARBA00022723"/>
    </source>
</evidence>
<dbReference type="GO" id="GO:0003827">
    <property type="term" value="F:alpha-1,3-mannosylglycoprotein 2-beta-N-acetylglucosaminyltransferase activity"/>
    <property type="evidence" value="ECO:0007669"/>
    <property type="project" value="UniProtKB-UniRule"/>
</dbReference>
<keyword evidence="8 17" id="KW-0735">Signal-anchor</keyword>
<reference evidence="18" key="1">
    <citation type="submission" date="2007-07" db="EMBL/GenBank/DDBJ databases">
        <title>PCAP assembly of the Caenorhabditis remanei genome.</title>
        <authorList>
            <consortium name="The Caenorhabditis remanei Sequencing Consortium"/>
            <person name="Wilson R.K."/>
        </authorList>
    </citation>
    <scope>NUCLEOTIDE SEQUENCE [LARGE SCALE GENOMIC DNA]</scope>
    <source>
        <strain evidence="18">PB4641</strain>
    </source>
</reference>
<dbReference type="SUPFAM" id="SSF53448">
    <property type="entry name" value="Nucleotide-diphospho-sugar transferases"/>
    <property type="match status" value="1"/>
</dbReference>
<keyword evidence="4 17" id="KW-0328">Glycosyltransferase</keyword>
<dbReference type="GO" id="GO:0048471">
    <property type="term" value="C:perinuclear region of cytoplasm"/>
    <property type="evidence" value="ECO:0007669"/>
    <property type="project" value="EnsemblMetazoa"/>
</dbReference>
<evidence type="ECO:0000256" key="3">
    <source>
        <dbReference type="ARBA" id="ARBA00006492"/>
    </source>
</evidence>
<proteinExistence type="inferred from homology"/>
<evidence type="ECO:0000256" key="6">
    <source>
        <dbReference type="ARBA" id="ARBA00022692"/>
    </source>
</evidence>
<keyword evidence="19" id="KW-1185">Reference proteome</keyword>
<evidence type="ECO:0000256" key="14">
    <source>
        <dbReference type="ARBA" id="ARBA00038949"/>
    </source>
</evidence>
<dbReference type="Gene3D" id="3.90.550.10">
    <property type="entry name" value="Spore Coat Polysaccharide Biosynthesis Protein SpsA, Chain A"/>
    <property type="match status" value="1"/>
</dbReference>
<name>E3LTA9_CAERE</name>
<evidence type="ECO:0000256" key="5">
    <source>
        <dbReference type="ARBA" id="ARBA00022679"/>
    </source>
</evidence>
<evidence type="ECO:0000256" key="16">
    <source>
        <dbReference type="ARBA" id="ARBA00049421"/>
    </source>
</evidence>
<evidence type="ECO:0000256" key="15">
    <source>
        <dbReference type="ARBA" id="ARBA00041712"/>
    </source>
</evidence>
<evidence type="ECO:0000256" key="17">
    <source>
        <dbReference type="RuleBase" id="RU368119"/>
    </source>
</evidence>
<evidence type="ECO:0000256" key="8">
    <source>
        <dbReference type="ARBA" id="ARBA00022968"/>
    </source>
</evidence>
<evidence type="ECO:0000256" key="4">
    <source>
        <dbReference type="ARBA" id="ARBA00022676"/>
    </source>
</evidence>
<evidence type="ECO:0000313" key="18">
    <source>
        <dbReference type="EMBL" id="EFP09485.1"/>
    </source>
</evidence>
<keyword evidence="7 17" id="KW-0479">Metal-binding</keyword>
<dbReference type="OrthoDB" id="440755at2759"/>
<dbReference type="UniPathway" id="UPA00378"/>
<keyword evidence="10 17" id="KW-0333">Golgi apparatus</keyword>
<keyword evidence="6 17" id="KW-0812">Transmembrane</keyword>
<dbReference type="InterPro" id="IPR052261">
    <property type="entry name" value="Glycosyltransferase_13"/>
</dbReference>
<dbReference type="Proteomes" id="UP000008281">
    <property type="component" value="Unassembled WGS sequence"/>
</dbReference>
<dbReference type="EMBL" id="DS268414">
    <property type="protein sequence ID" value="EFP09485.1"/>
    <property type="molecule type" value="Genomic_DNA"/>
</dbReference>
<dbReference type="Pfam" id="PF03071">
    <property type="entry name" value="GNT-I"/>
    <property type="match status" value="1"/>
</dbReference>
<dbReference type="PANTHER" id="PTHR10468">
    <property type="entry name" value="PROTEIN O-LINKED-MANNOSE BETA-1,2-N-ACETYLGLUCOSAMINYLTRANSFERASE 1/ALPHA-1,3-MANNOSYL-GLYCOPROTEIN 2-BETA-N-ACETYLGLUCOSAMINYLTRANSFERASE"/>
    <property type="match status" value="1"/>
</dbReference>
<comment type="pathway">
    <text evidence="2 17">Protein modification; protein glycosylation.</text>
</comment>
<protein>
    <recommendedName>
        <fullName evidence="14 17">Alpha-1,3-mannosyl-glycoprotein 2-beta-N-acetylglucosaminyltransferase</fullName>
        <shortName evidence="17">GNT-I</shortName>
        <shortName evidence="17">GlcNAc-T I</shortName>
        <ecNumber evidence="14 17">2.4.1.101</ecNumber>
    </recommendedName>
    <alternativeName>
        <fullName evidence="15 17">N-glycosyl-oligosaccharide-glycoprotein N-acetylglucosaminyltransferase I</fullName>
    </alternativeName>
</protein>
<dbReference type="eggNOG" id="KOG1413">
    <property type="taxonomic scope" value="Eukaryota"/>
</dbReference>
<organism evidence="19">
    <name type="scientific">Caenorhabditis remanei</name>
    <name type="common">Caenorhabditis vulgaris</name>
    <dbReference type="NCBI Taxonomy" id="31234"/>
    <lineage>
        <taxon>Eukaryota</taxon>
        <taxon>Metazoa</taxon>
        <taxon>Ecdysozoa</taxon>
        <taxon>Nematoda</taxon>
        <taxon>Chromadorea</taxon>
        <taxon>Rhabditida</taxon>
        <taxon>Rhabditina</taxon>
        <taxon>Rhabditomorpha</taxon>
        <taxon>Rhabditoidea</taxon>
        <taxon>Rhabditidae</taxon>
        <taxon>Peloderinae</taxon>
        <taxon>Caenorhabditis</taxon>
    </lineage>
</organism>
<evidence type="ECO:0000313" key="19">
    <source>
        <dbReference type="Proteomes" id="UP000008281"/>
    </source>
</evidence>
<dbReference type="GO" id="GO:0006487">
    <property type="term" value="P:protein N-linked glycosylation"/>
    <property type="evidence" value="ECO:0007669"/>
    <property type="project" value="EnsemblMetazoa"/>
</dbReference>
<accession>E3LTA9</accession>
<dbReference type="InterPro" id="IPR004139">
    <property type="entry name" value="Glyco_trans_13"/>
</dbReference>
<dbReference type="EC" id="2.4.1.101" evidence="14 17"/>
<evidence type="ECO:0000256" key="12">
    <source>
        <dbReference type="ARBA" id="ARBA00023211"/>
    </source>
</evidence>
<dbReference type="GO" id="GO:0030145">
    <property type="term" value="F:manganese ion binding"/>
    <property type="evidence" value="ECO:0007669"/>
    <property type="project" value="UniProtKB-UniRule"/>
</dbReference>
<sequence>MRESKVITVIFIVIYFSYNLFLQMNMSNIFAQQKNIDDLSEIEDTVNRLDSMLNKEKSQLDYIDEEMDYIMKRNGSSKKKRKDRKTPKFWIEPIPVVVFACNRPESVRVHLEKLIKLRPSKYRFPITVSQDCDNTQVTDQIKKFGNQVEYVKHSPGIDANISIPSKFEKFRPYYYISRHYKLALRHIFSKHNYTTVIITEDDLDIASDFFSFFSSTRYLLEKDPTLYCVSAWNDNGKEPFKKSMEEEVEKALLIDIASITSDTWKPEKENVKMKIMYTGRNDFIETAKAIGLMSDFKIGVPRTAYDGIVTCVYKNTRIFLVPDRSKVLKYDPSW</sequence>
<comment type="function">
    <text evidence="13 17">Initiates complex N-linked carbohydrate formation. Essential for the conversion of high-mannose to hybrid and complex N-glycans.</text>
</comment>
<evidence type="ECO:0000256" key="1">
    <source>
        <dbReference type="ARBA" id="ARBA00004323"/>
    </source>
</evidence>
<keyword evidence="11 17" id="KW-0472">Membrane</keyword>
<dbReference type="AlphaFoldDB" id="E3LTA9"/>
<dbReference type="STRING" id="31234.E3LTA9"/>
<feature type="transmembrane region" description="Helical" evidence="17">
    <location>
        <begin position="6"/>
        <end position="22"/>
    </location>
</feature>
<gene>
    <name evidence="18" type="primary">Cre-gly-14</name>
    <name evidence="18" type="ORF">CRE_25168</name>
</gene>
<dbReference type="PANTHER" id="PTHR10468:SF0">
    <property type="entry name" value="ALPHA-1,3-MANNOSYL-GLYCOPROTEIN 2-BETA-N-ACETYLGLUCOSAMINYLTRANSFERASE"/>
    <property type="match status" value="1"/>
</dbReference>
<evidence type="ECO:0000256" key="10">
    <source>
        <dbReference type="ARBA" id="ARBA00023034"/>
    </source>
</evidence>
<evidence type="ECO:0000256" key="9">
    <source>
        <dbReference type="ARBA" id="ARBA00022989"/>
    </source>
</evidence>
<evidence type="ECO:0000256" key="13">
    <source>
        <dbReference type="ARBA" id="ARBA00037706"/>
    </source>
</evidence>
<evidence type="ECO:0000256" key="2">
    <source>
        <dbReference type="ARBA" id="ARBA00004922"/>
    </source>
</evidence>
<dbReference type="InParanoid" id="E3LTA9"/>
<comment type="similarity">
    <text evidence="3 17">Belongs to the glycosyltransferase 13 family.</text>
</comment>
<keyword evidence="5" id="KW-0808">Transferase</keyword>
<comment type="catalytic activity">
    <reaction evidence="16 17">
        <text>N(4)-(alpha-D-Man-(1-&gt;3)-[alpha-D-Man-(1-&gt;3)-[alpha-D-Man-(1-&gt;6)]-alpha-D-Man-(1-&gt;6)]-beta-D-Man-(1-&gt;4)-beta-D-GlcNAc-(1-&gt;4)-beta-D-GlcNAc)-L-asparaginyl-[protein] (N-glucan mannose isomer 5A1,2) + UDP-N-acetyl-alpha-D-glucosamine = N(4)-{beta-D-GlcNAc-(1-&gt;2)-alpha-D-Man-(1-&gt;3)-[alpha-D-Man-(1-&gt;3)-[alpha-D-Man-(1-&gt;6)]-alpha-D-Man-(1-&gt;6)]-beta-D-Man-(1-&gt;4)-beta-D-GlcNAc-(1-&gt;4)-beta-D-GlcNAc}-L-asparaginyl-[protein] + UDP + H(+)</text>
        <dbReference type="Rhea" id="RHEA:11456"/>
        <dbReference type="Rhea" id="RHEA-COMP:14367"/>
        <dbReference type="Rhea" id="RHEA-COMP:14368"/>
        <dbReference type="ChEBI" id="CHEBI:15378"/>
        <dbReference type="ChEBI" id="CHEBI:57705"/>
        <dbReference type="ChEBI" id="CHEBI:58223"/>
        <dbReference type="ChEBI" id="CHEBI:59087"/>
        <dbReference type="ChEBI" id="CHEBI:60625"/>
        <dbReference type="EC" id="2.4.1.101"/>
    </reaction>
</comment>
<comment type="cofactor">
    <cofactor evidence="17">
        <name>Mn(2+)</name>
        <dbReference type="ChEBI" id="CHEBI:29035"/>
    </cofactor>
    <text evidence="17">The cofactor is mostly bound to the substrate.</text>
</comment>
<dbReference type="GO" id="GO:0000139">
    <property type="term" value="C:Golgi membrane"/>
    <property type="evidence" value="ECO:0007669"/>
    <property type="project" value="UniProtKB-SubCell"/>
</dbReference>
<comment type="subcellular location">
    <subcellularLocation>
        <location evidence="1 17">Golgi apparatus membrane</location>
        <topology evidence="1 17">Single-pass type II membrane protein</topology>
    </subcellularLocation>
</comment>
<keyword evidence="12 17" id="KW-0464">Manganese</keyword>
<evidence type="ECO:0000256" key="11">
    <source>
        <dbReference type="ARBA" id="ARBA00023136"/>
    </source>
</evidence>